<protein>
    <submittedName>
        <fullName evidence="1">Uncharacterized protein</fullName>
    </submittedName>
</protein>
<dbReference type="Proteomes" id="UP000299102">
    <property type="component" value="Unassembled WGS sequence"/>
</dbReference>
<comment type="caution">
    <text evidence="1">The sequence shown here is derived from an EMBL/GenBank/DDBJ whole genome shotgun (WGS) entry which is preliminary data.</text>
</comment>
<sequence>MRGTRTHARNICTCYRPARALATTSVQYSNARGREKERYKKVESKREKETKRVSSDVITESKYGIINDLSRILKDFLLGDCFDDVVSQQCAALK</sequence>
<dbReference type="AlphaFoldDB" id="A0A4C1Y4R5"/>
<organism evidence="1 2">
    <name type="scientific">Eumeta variegata</name>
    <name type="common">Bagworm moth</name>
    <name type="synonym">Eumeta japonica</name>
    <dbReference type="NCBI Taxonomy" id="151549"/>
    <lineage>
        <taxon>Eukaryota</taxon>
        <taxon>Metazoa</taxon>
        <taxon>Ecdysozoa</taxon>
        <taxon>Arthropoda</taxon>
        <taxon>Hexapoda</taxon>
        <taxon>Insecta</taxon>
        <taxon>Pterygota</taxon>
        <taxon>Neoptera</taxon>
        <taxon>Endopterygota</taxon>
        <taxon>Lepidoptera</taxon>
        <taxon>Glossata</taxon>
        <taxon>Ditrysia</taxon>
        <taxon>Tineoidea</taxon>
        <taxon>Psychidae</taxon>
        <taxon>Oiketicinae</taxon>
        <taxon>Eumeta</taxon>
    </lineage>
</organism>
<dbReference type="EMBL" id="BGZK01001101">
    <property type="protein sequence ID" value="GBP71221.1"/>
    <property type="molecule type" value="Genomic_DNA"/>
</dbReference>
<name>A0A4C1Y4R5_EUMVA</name>
<proteinExistence type="predicted"/>
<gene>
    <name evidence="1" type="ORF">EVAR_44859_1</name>
</gene>
<accession>A0A4C1Y4R5</accession>
<keyword evidence="2" id="KW-1185">Reference proteome</keyword>
<evidence type="ECO:0000313" key="2">
    <source>
        <dbReference type="Proteomes" id="UP000299102"/>
    </source>
</evidence>
<evidence type="ECO:0000313" key="1">
    <source>
        <dbReference type="EMBL" id="GBP71221.1"/>
    </source>
</evidence>
<reference evidence="1 2" key="1">
    <citation type="journal article" date="2019" name="Commun. Biol.">
        <title>The bagworm genome reveals a unique fibroin gene that provides high tensile strength.</title>
        <authorList>
            <person name="Kono N."/>
            <person name="Nakamura H."/>
            <person name="Ohtoshi R."/>
            <person name="Tomita M."/>
            <person name="Numata K."/>
            <person name="Arakawa K."/>
        </authorList>
    </citation>
    <scope>NUCLEOTIDE SEQUENCE [LARGE SCALE GENOMIC DNA]</scope>
</reference>